<protein>
    <recommendedName>
        <fullName evidence="11">Ig-like domain-containing protein</fullName>
    </recommendedName>
</protein>
<dbReference type="GO" id="GO:0002376">
    <property type="term" value="P:immune system process"/>
    <property type="evidence" value="ECO:0007669"/>
    <property type="project" value="UniProtKB-KW"/>
</dbReference>
<evidence type="ECO:0000313" key="13">
    <source>
        <dbReference type="Proteomes" id="UP000465112"/>
    </source>
</evidence>
<organism evidence="12 13">
    <name type="scientific">Perca fluviatilis</name>
    <name type="common">European perch</name>
    <dbReference type="NCBI Taxonomy" id="8168"/>
    <lineage>
        <taxon>Eukaryota</taxon>
        <taxon>Metazoa</taxon>
        <taxon>Chordata</taxon>
        <taxon>Craniata</taxon>
        <taxon>Vertebrata</taxon>
        <taxon>Euteleostomi</taxon>
        <taxon>Actinopterygii</taxon>
        <taxon>Neopterygii</taxon>
        <taxon>Teleostei</taxon>
        <taxon>Neoteleostei</taxon>
        <taxon>Acanthomorphata</taxon>
        <taxon>Eupercaria</taxon>
        <taxon>Perciformes</taxon>
        <taxon>Percoidei</taxon>
        <taxon>Percidae</taxon>
        <taxon>Percinae</taxon>
        <taxon>Perca</taxon>
    </lineage>
</organism>
<keyword evidence="13" id="KW-1185">Reference proteome</keyword>
<evidence type="ECO:0000256" key="6">
    <source>
        <dbReference type="ARBA" id="ARBA00023157"/>
    </source>
</evidence>
<sequence>MFTFYVLLVLLFRVSGTLLSANRGHNVTLPCFYGSSARNLCWYKQVAGEQPQIISSFYKHSPDSNKFHNQFQGNKRFSVRSGEGFYHLNIFNVRDSDSAMYYCGHTTVTVTEFINATFLILKESSRSTFLQQPASDSVKPGESVTLNCTLHTGTSDTEHSVYWFKRENSRDSHLGIMYVDTHSRSQCEQSLGPEIPARGCVHTLSKRNASVLDAGTYYCAVASCGEILFGKGTRLDVGEKQDDISPVFMDCMVAALLVSVFLNIILIGIVCKMSRRKCPHSEELQPHSSVPENTANSQSEESDAPQYVALDFKEMQGKSRRRRSTEEETIYSGVKLSELK</sequence>
<dbReference type="SMART" id="SM00409">
    <property type="entry name" value="IG"/>
    <property type="match status" value="2"/>
</dbReference>
<evidence type="ECO:0000256" key="2">
    <source>
        <dbReference type="ARBA" id="ARBA00022475"/>
    </source>
</evidence>
<dbReference type="OrthoDB" id="6370831at2759"/>
<evidence type="ECO:0000256" key="10">
    <source>
        <dbReference type="SAM" id="SignalP"/>
    </source>
</evidence>
<dbReference type="Pfam" id="PF07686">
    <property type="entry name" value="V-set"/>
    <property type="match status" value="2"/>
</dbReference>
<dbReference type="PANTHER" id="PTHR19433">
    <property type="entry name" value="T-CELL RECEPTOR ALPHA CHAIN V REGION-RELATED"/>
    <property type="match status" value="1"/>
</dbReference>
<dbReference type="EMBL" id="VHII01000014">
    <property type="protein sequence ID" value="KAF1380434.1"/>
    <property type="molecule type" value="Genomic_DNA"/>
</dbReference>
<dbReference type="GO" id="GO:0005886">
    <property type="term" value="C:plasma membrane"/>
    <property type="evidence" value="ECO:0007669"/>
    <property type="project" value="UniProtKB-SubCell"/>
</dbReference>
<dbReference type="InterPro" id="IPR007110">
    <property type="entry name" value="Ig-like_dom"/>
</dbReference>
<keyword evidence="6" id="KW-1015">Disulfide bond</keyword>
<dbReference type="InterPro" id="IPR013783">
    <property type="entry name" value="Ig-like_fold"/>
</dbReference>
<dbReference type="Gene3D" id="2.60.40.10">
    <property type="entry name" value="Immunoglobulins"/>
    <property type="match status" value="2"/>
</dbReference>
<feature type="signal peptide" evidence="10">
    <location>
        <begin position="1"/>
        <end position="16"/>
    </location>
</feature>
<dbReference type="Proteomes" id="UP000465112">
    <property type="component" value="Chromosome 14"/>
</dbReference>
<keyword evidence="4" id="KW-0391">Immunity</keyword>
<evidence type="ECO:0000256" key="3">
    <source>
        <dbReference type="ARBA" id="ARBA00022729"/>
    </source>
</evidence>
<feature type="compositionally biased region" description="Polar residues" evidence="8">
    <location>
        <begin position="286"/>
        <end position="299"/>
    </location>
</feature>
<evidence type="ECO:0000256" key="8">
    <source>
        <dbReference type="SAM" id="MobiDB-lite"/>
    </source>
</evidence>
<dbReference type="InterPro" id="IPR013106">
    <property type="entry name" value="Ig_V-set"/>
</dbReference>
<accession>A0A6A5EXQ9</accession>
<feature type="domain" description="Ig-like" evidence="11">
    <location>
        <begin position="127"/>
        <end position="245"/>
    </location>
</feature>
<keyword evidence="5 9" id="KW-0472">Membrane</keyword>
<dbReference type="SMART" id="SM00406">
    <property type="entry name" value="IGv"/>
    <property type="match status" value="2"/>
</dbReference>
<comment type="subcellular location">
    <subcellularLocation>
        <location evidence="1">Cell membrane</location>
    </subcellularLocation>
</comment>
<evidence type="ECO:0000256" key="1">
    <source>
        <dbReference type="ARBA" id="ARBA00004236"/>
    </source>
</evidence>
<dbReference type="GO" id="GO:0009617">
    <property type="term" value="P:response to bacterium"/>
    <property type="evidence" value="ECO:0007669"/>
    <property type="project" value="TreeGrafter"/>
</dbReference>
<evidence type="ECO:0000256" key="4">
    <source>
        <dbReference type="ARBA" id="ARBA00022859"/>
    </source>
</evidence>
<keyword evidence="7" id="KW-0325">Glycoprotein</keyword>
<dbReference type="PANTHER" id="PTHR19433:SF133">
    <property type="entry name" value="IMMUNE-TYPE RECEPTOR 5 PRECURSOR-RELATED"/>
    <property type="match status" value="1"/>
</dbReference>
<dbReference type="InterPro" id="IPR036179">
    <property type="entry name" value="Ig-like_dom_sf"/>
</dbReference>
<dbReference type="AlphaFoldDB" id="A0A6A5EXQ9"/>
<comment type="caution">
    <text evidence="12">The sequence shown here is derived from an EMBL/GenBank/DDBJ whole genome shotgun (WGS) entry which is preliminary data.</text>
</comment>
<feature type="transmembrane region" description="Helical" evidence="9">
    <location>
        <begin position="252"/>
        <end position="271"/>
    </location>
</feature>
<feature type="chain" id="PRO_5025328033" description="Ig-like domain-containing protein" evidence="10">
    <location>
        <begin position="17"/>
        <end position="340"/>
    </location>
</feature>
<name>A0A6A5EXQ9_PERFL</name>
<evidence type="ECO:0000256" key="5">
    <source>
        <dbReference type="ARBA" id="ARBA00023136"/>
    </source>
</evidence>
<dbReference type="InterPro" id="IPR052051">
    <property type="entry name" value="TCR_complex_component"/>
</dbReference>
<gene>
    <name evidence="12" type="ORF">PFLUV_G00163700</name>
</gene>
<keyword evidence="9" id="KW-0812">Transmembrane</keyword>
<keyword evidence="2" id="KW-1003">Cell membrane</keyword>
<feature type="region of interest" description="Disordered" evidence="8">
    <location>
        <begin position="281"/>
        <end position="306"/>
    </location>
</feature>
<keyword evidence="9" id="KW-1133">Transmembrane helix</keyword>
<dbReference type="PROSITE" id="PS50835">
    <property type="entry name" value="IG_LIKE"/>
    <property type="match status" value="1"/>
</dbReference>
<dbReference type="InterPro" id="IPR003599">
    <property type="entry name" value="Ig_sub"/>
</dbReference>
<dbReference type="SUPFAM" id="SSF48726">
    <property type="entry name" value="Immunoglobulin"/>
    <property type="match status" value="2"/>
</dbReference>
<reference evidence="12 13" key="1">
    <citation type="submission" date="2019-06" db="EMBL/GenBank/DDBJ databases">
        <title>A chromosome-scale genome assembly of the European perch, Perca fluviatilis.</title>
        <authorList>
            <person name="Roques C."/>
            <person name="Zahm M."/>
            <person name="Cabau C."/>
            <person name="Klopp C."/>
            <person name="Bouchez O."/>
            <person name="Donnadieu C."/>
            <person name="Kuhl H."/>
            <person name="Gislard M."/>
            <person name="Guendouz S."/>
            <person name="Journot L."/>
            <person name="Haffray P."/>
            <person name="Bestin A."/>
            <person name="Morvezen R."/>
            <person name="Feron R."/>
            <person name="Wen M."/>
            <person name="Jouanno E."/>
            <person name="Herpin A."/>
            <person name="Schartl M."/>
            <person name="Postlethwait J."/>
            <person name="Schaerlinger B."/>
            <person name="Chardard D."/>
            <person name="Lecocq T."/>
            <person name="Poncet C."/>
            <person name="Jaffrelo L."/>
            <person name="Lampietro C."/>
            <person name="Guiguen Y."/>
        </authorList>
    </citation>
    <scope>NUCLEOTIDE SEQUENCE [LARGE SCALE GENOMIC DNA]</scope>
    <source>
        <tissue evidence="12">Blood</tissue>
    </source>
</reference>
<evidence type="ECO:0000256" key="7">
    <source>
        <dbReference type="ARBA" id="ARBA00023180"/>
    </source>
</evidence>
<proteinExistence type="predicted"/>
<evidence type="ECO:0000313" key="12">
    <source>
        <dbReference type="EMBL" id="KAF1380434.1"/>
    </source>
</evidence>
<keyword evidence="3 10" id="KW-0732">Signal</keyword>
<evidence type="ECO:0000256" key="9">
    <source>
        <dbReference type="SAM" id="Phobius"/>
    </source>
</evidence>
<evidence type="ECO:0000259" key="11">
    <source>
        <dbReference type="PROSITE" id="PS50835"/>
    </source>
</evidence>